<dbReference type="EMBL" id="JAGFBR010000015">
    <property type="protein sequence ID" value="KAH0454193.1"/>
    <property type="molecule type" value="Genomic_DNA"/>
</dbReference>
<dbReference type="GO" id="GO:0003872">
    <property type="term" value="F:6-phosphofructokinase activity"/>
    <property type="evidence" value="ECO:0007669"/>
    <property type="project" value="InterPro"/>
</dbReference>
<evidence type="ECO:0000256" key="3">
    <source>
        <dbReference type="SAM" id="SignalP"/>
    </source>
</evidence>
<dbReference type="PANTHER" id="PTHR43650">
    <property type="entry name" value="PYROPHOSPHATE--FRUCTOSE 6-PHOSPHATE 1-PHOSPHOTRANSFERASE"/>
    <property type="match status" value="1"/>
</dbReference>
<evidence type="ECO:0000313" key="4">
    <source>
        <dbReference type="EMBL" id="KAH0454193.1"/>
    </source>
</evidence>
<name>A0AAV7GEQ2_DENCH</name>
<evidence type="ECO:0000256" key="2">
    <source>
        <dbReference type="ARBA" id="ARBA00023152"/>
    </source>
</evidence>
<proteinExistence type="predicted"/>
<reference evidence="4 5" key="1">
    <citation type="journal article" date="2021" name="Hortic Res">
        <title>Chromosome-scale assembly of the Dendrobium chrysotoxum genome enhances the understanding of orchid evolution.</title>
        <authorList>
            <person name="Zhang Y."/>
            <person name="Zhang G.Q."/>
            <person name="Zhang D."/>
            <person name="Liu X.D."/>
            <person name="Xu X.Y."/>
            <person name="Sun W.H."/>
            <person name="Yu X."/>
            <person name="Zhu X."/>
            <person name="Wang Z.W."/>
            <person name="Zhao X."/>
            <person name="Zhong W.Y."/>
            <person name="Chen H."/>
            <person name="Yin W.L."/>
            <person name="Huang T."/>
            <person name="Niu S.C."/>
            <person name="Liu Z.J."/>
        </authorList>
    </citation>
    <scope>NUCLEOTIDE SEQUENCE [LARGE SCALE GENOMIC DNA]</scope>
    <source>
        <strain evidence="4">Lindl</strain>
    </source>
</reference>
<dbReference type="InterPro" id="IPR035966">
    <property type="entry name" value="PKF_sf"/>
</dbReference>
<dbReference type="AlphaFoldDB" id="A0AAV7GEQ2"/>
<dbReference type="Gene3D" id="3.40.50.460">
    <property type="entry name" value="Phosphofructokinase domain"/>
    <property type="match status" value="1"/>
</dbReference>
<keyword evidence="1" id="KW-0963">Cytoplasm</keyword>
<sequence length="95" mass="10597">MPMLLAIFALILAADFNGYMATITNLKHSVRKWRCGATPITAMMTVKQYSGVPGAISIRKSKVHPAEVDLKGKVYEKLRQTAYSFLMDDRNPGHL</sequence>
<dbReference type="Gene3D" id="3.40.50.450">
    <property type="match status" value="1"/>
</dbReference>
<dbReference type="GO" id="GO:0005829">
    <property type="term" value="C:cytosol"/>
    <property type="evidence" value="ECO:0007669"/>
    <property type="project" value="TreeGrafter"/>
</dbReference>
<dbReference type="Proteomes" id="UP000775213">
    <property type="component" value="Unassembled WGS sequence"/>
</dbReference>
<dbReference type="GO" id="GO:0009749">
    <property type="term" value="P:response to glucose"/>
    <property type="evidence" value="ECO:0007669"/>
    <property type="project" value="TreeGrafter"/>
</dbReference>
<comment type="caution">
    <text evidence="4">The sequence shown here is derived from an EMBL/GenBank/DDBJ whole genome shotgun (WGS) entry which is preliminary data.</text>
</comment>
<dbReference type="SUPFAM" id="SSF53784">
    <property type="entry name" value="Phosphofructokinase"/>
    <property type="match status" value="1"/>
</dbReference>
<dbReference type="GO" id="GO:0015979">
    <property type="term" value="P:photosynthesis"/>
    <property type="evidence" value="ECO:0007669"/>
    <property type="project" value="TreeGrafter"/>
</dbReference>
<keyword evidence="2" id="KW-0324">Glycolysis</keyword>
<organism evidence="4 5">
    <name type="scientific">Dendrobium chrysotoxum</name>
    <name type="common">Orchid</name>
    <dbReference type="NCBI Taxonomy" id="161865"/>
    <lineage>
        <taxon>Eukaryota</taxon>
        <taxon>Viridiplantae</taxon>
        <taxon>Streptophyta</taxon>
        <taxon>Embryophyta</taxon>
        <taxon>Tracheophyta</taxon>
        <taxon>Spermatophyta</taxon>
        <taxon>Magnoliopsida</taxon>
        <taxon>Liliopsida</taxon>
        <taxon>Asparagales</taxon>
        <taxon>Orchidaceae</taxon>
        <taxon>Epidendroideae</taxon>
        <taxon>Malaxideae</taxon>
        <taxon>Dendrobiinae</taxon>
        <taxon>Dendrobium</taxon>
    </lineage>
</organism>
<protein>
    <submittedName>
        <fullName evidence="4">Uncharacterized protein</fullName>
    </submittedName>
</protein>
<keyword evidence="5" id="KW-1185">Reference proteome</keyword>
<evidence type="ECO:0000256" key="1">
    <source>
        <dbReference type="ARBA" id="ARBA00022490"/>
    </source>
</evidence>
<evidence type="ECO:0000313" key="5">
    <source>
        <dbReference type="Proteomes" id="UP000775213"/>
    </source>
</evidence>
<dbReference type="GO" id="GO:0047334">
    <property type="term" value="F:diphosphate-fructose-6-phosphate 1-phosphotransferase activity"/>
    <property type="evidence" value="ECO:0007669"/>
    <property type="project" value="TreeGrafter"/>
</dbReference>
<feature type="chain" id="PRO_5043596940" evidence="3">
    <location>
        <begin position="22"/>
        <end position="95"/>
    </location>
</feature>
<feature type="signal peptide" evidence="3">
    <location>
        <begin position="1"/>
        <end position="21"/>
    </location>
</feature>
<gene>
    <name evidence="4" type="ORF">IEQ34_016117</name>
</gene>
<dbReference type="PANTHER" id="PTHR43650:SF17">
    <property type="entry name" value="PYROPHOSPHATE--FRUCTOSE 6-PHOSPHATE 1-PHOSPHOTRANSFERASE SUBUNIT ALPHA 1"/>
    <property type="match status" value="1"/>
</dbReference>
<keyword evidence="3" id="KW-0732">Signal</keyword>
<accession>A0AAV7GEQ2</accession>